<comment type="caution">
    <text evidence="2">The sequence shown here is derived from an EMBL/GenBank/DDBJ whole genome shotgun (WGS) entry which is preliminary data.</text>
</comment>
<proteinExistence type="predicted"/>
<evidence type="ECO:0000313" key="3">
    <source>
        <dbReference type="Proteomes" id="UP000289708"/>
    </source>
</evidence>
<dbReference type="RefSeq" id="WP_128779163.1">
    <property type="nucleotide sequence ID" value="NZ_RYFI01000025.1"/>
</dbReference>
<sequence>MAVILDEAPADAGAREALLDRAFGAGRFTKTCQRLREGRMPAAGLALKAVDETGRMIGTLRFWHVSLGAERPALMLGPLAVEQDAREGGVGSSLMQAGLARAAALGHGAVILVGDAPYYERFGFAATATEGLRLPGPVEQERFLGLELREGALSGASGVVRATGAVVFAPRRAAAIHAPLRAA</sequence>
<gene>
    <name evidence="2" type="ORF">EK403_19670</name>
</gene>
<organism evidence="2 3">
    <name type="scientific">Hansschlegelia zhihuaiae</name>
    <dbReference type="NCBI Taxonomy" id="405005"/>
    <lineage>
        <taxon>Bacteria</taxon>
        <taxon>Pseudomonadati</taxon>
        <taxon>Pseudomonadota</taxon>
        <taxon>Alphaproteobacteria</taxon>
        <taxon>Hyphomicrobiales</taxon>
        <taxon>Methylopilaceae</taxon>
        <taxon>Hansschlegelia</taxon>
    </lineage>
</organism>
<protein>
    <submittedName>
        <fullName evidence="2">N-acetyltransferase</fullName>
    </submittedName>
</protein>
<dbReference type="InterPro" id="IPR016181">
    <property type="entry name" value="Acyl_CoA_acyltransferase"/>
</dbReference>
<keyword evidence="2" id="KW-0808">Transferase</keyword>
<evidence type="ECO:0000313" key="2">
    <source>
        <dbReference type="EMBL" id="RXF68514.1"/>
    </source>
</evidence>
<dbReference type="Gene3D" id="3.40.630.30">
    <property type="match status" value="1"/>
</dbReference>
<feature type="domain" description="N-acetyltransferase" evidence="1">
    <location>
        <begin position="2"/>
        <end position="149"/>
    </location>
</feature>
<dbReference type="Proteomes" id="UP000289708">
    <property type="component" value="Unassembled WGS sequence"/>
</dbReference>
<dbReference type="PROSITE" id="PS51186">
    <property type="entry name" value="GNAT"/>
    <property type="match status" value="1"/>
</dbReference>
<keyword evidence="3" id="KW-1185">Reference proteome</keyword>
<reference evidence="2 3" key="1">
    <citation type="submission" date="2018-12" db="EMBL/GenBank/DDBJ databases">
        <title>bacterium Hansschlegelia zhihuaiae S113.</title>
        <authorList>
            <person name="He J."/>
        </authorList>
    </citation>
    <scope>NUCLEOTIDE SEQUENCE [LARGE SCALE GENOMIC DNA]</scope>
    <source>
        <strain evidence="2 3">S 113</strain>
    </source>
</reference>
<dbReference type="EMBL" id="RYFI01000025">
    <property type="protein sequence ID" value="RXF68514.1"/>
    <property type="molecule type" value="Genomic_DNA"/>
</dbReference>
<name>A0A4Q0M6A7_9HYPH</name>
<dbReference type="SUPFAM" id="SSF55729">
    <property type="entry name" value="Acyl-CoA N-acyltransferases (Nat)"/>
    <property type="match status" value="1"/>
</dbReference>
<dbReference type="Pfam" id="PF13508">
    <property type="entry name" value="Acetyltransf_7"/>
    <property type="match status" value="1"/>
</dbReference>
<dbReference type="InterPro" id="IPR000182">
    <property type="entry name" value="GNAT_dom"/>
</dbReference>
<evidence type="ECO:0000259" key="1">
    <source>
        <dbReference type="PROSITE" id="PS51186"/>
    </source>
</evidence>
<dbReference type="GO" id="GO:0016747">
    <property type="term" value="F:acyltransferase activity, transferring groups other than amino-acyl groups"/>
    <property type="evidence" value="ECO:0007669"/>
    <property type="project" value="InterPro"/>
</dbReference>
<accession>A0A4Q0M6A7</accession>
<dbReference type="AlphaFoldDB" id="A0A4Q0M6A7"/>
<dbReference type="OrthoDB" id="9815099at2"/>